<dbReference type="EMBL" id="VNJJ01000003">
    <property type="protein sequence ID" value="TVY02228.1"/>
    <property type="molecule type" value="Genomic_DNA"/>
</dbReference>
<sequence length="637" mass="73972">MKKRKKSERFLYSISPFERNSRLCEGVKALSTSVERYLMLLNTIGNQTEIGVQIETTTEEISKLLFCTARNAKMIIKRLTEEKWIEWHSGRGRGNVSRIVFLVEKEPFLIEKARETADKGEYKQAFEMLRTFGAGAATVDRFMLWLNDHFGYQSEGASGSETLDTLRFPVYYRIWTLDPSKVYYAFDAHMIKQLYDRLVEYDASTGMLKPGLAHFWESNEDGSEWTFYLRKGIRFHHGRELQAEDVRYTIERMRGAKPSSWLVRSVREVVCLGDRCVRIMLERPNTIFPRFASSAGMSILPRDLLQEDDEQFWKKPIGTGPFRIVGLSGDSCEMVANTEYYQGRAHLDRVVIAFMPEETAVMSENATWKQLLYIQKPADPSESSSWHKMESLCRGSMLLTWNSRKQGPQSSIDFRRAFGLFLNRKKMIRELGEDRVYPARGFRPTEQTPYLNEDLDEEEARRLLRKSGYNGEELLLCTYGAHESDARWIEKRCAEFGVNAKVLIETHGSVRKRDIFPEVDCILFCLVFAVEDVCEIENYEQTGNLLKEMLRPDVHEWVTQQINHALACQDPGKRRELLDGIENRLRDEAHVTFILHKKMNTYVHPAVKGVGFNSLGWIDFKDIWLENRTMIYSAQSL</sequence>
<dbReference type="PANTHER" id="PTHR30290:SF72">
    <property type="entry name" value="HTH-TYPE TRANSCRIPTIONAL REGULATOR SGRR"/>
    <property type="match status" value="1"/>
</dbReference>
<dbReference type="Proteomes" id="UP000316330">
    <property type="component" value="Unassembled WGS sequence"/>
</dbReference>
<dbReference type="InterPro" id="IPR000914">
    <property type="entry name" value="SBP_5_dom"/>
</dbReference>
<dbReference type="Pfam" id="PF12793">
    <property type="entry name" value="SgrR_N"/>
    <property type="match status" value="1"/>
</dbReference>
<dbReference type="AlphaFoldDB" id="A0A559JQT4"/>
<feature type="domain" description="Transcriptional regulator SgrR N-terminal HTH" evidence="3">
    <location>
        <begin position="51"/>
        <end position="130"/>
    </location>
</feature>
<dbReference type="GO" id="GO:0015833">
    <property type="term" value="P:peptide transport"/>
    <property type="evidence" value="ECO:0007669"/>
    <property type="project" value="TreeGrafter"/>
</dbReference>
<dbReference type="InterPro" id="IPR039424">
    <property type="entry name" value="SBP_5"/>
</dbReference>
<proteinExistence type="predicted"/>
<feature type="domain" description="Solute-binding protein family 5" evidence="2">
    <location>
        <begin position="208"/>
        <end position="501"/>
    </location>
</feature>
<keyword evidence="5" id="KW-1185">Reference proteome</keyword>
<dbReference type="Gene3D" id="3.40.190.10">
    <property type="entry name" value="Periplasmic binding protein-like II"/>
    <property type="match status" value="1"/>
</dbReference>
<name>A0A559JQT4_9BACL</name>
<dbReference type="InterPro" id="IPR025370">
    <property type="entry name" value="SgrR_HTH_N"/>
</dbReference>
<dbReference type="OrthoDB" id="5894719at2"/>
<evidence type="ECO:0000259" key="3">
    <source>
        <dbReference type="Pfam" id="PF12793"/>
    </source>
</evidence>
<evidence type="ECO:0000313" key="4">
    <source>
        <dbReference type="EMBL" id="TVY02228.1"/>
    </source>
</evidence>
<evidence type="ECO:0000259" key="2">
    <source>
        <dbReference type="Pfam" id="PF00496"/>
    </source>
</evidence>
<accession>A0A559JQT4</accession>
<dbReference type="GO" id="GO:0003677">
    <property type="term" value="F:DNA binding"/>
    <property type="evidence" value="ECO:0007669"/>
    <property type="project" value="UniProtKB-KW"/>
</dbReference>
<dbReference type="PANTHER" id="PTHR30290">
    <property type="entry name" value="PERIPLASMIC BINDING COMPONENT OF ABC TRANSPORTER"/>
    <property type="match status" value="1"/>
</dbReference>
<organism evidence="4 5">
    <name type="scientific">Cohnella terricola</name>
    <dbReference type="NCBI Taxonomy" id="1289167"/>
    <lineage>
        <taxon>Bacteria</taxon>
        <taxon>Bacillati</taxon>
        <taxon>Bacillota</taxon>
        <taxon>Bacilli</taxon>
        <taxon>Bacillales</taxon>
        <taxon>Paenibacillaceae</taxon>
        <taxon>Cohnella</taxon>
    </lineage>
</organism>
<dbReference type="SUPFAM" id="SSF53850">
    <property type="entry name" value="Periplasmic binding protein-like II"/>
    <property type="match status" value="1"/>
</dbReference>
<gene>
    <name evidence="4" type="ORF">FPZ45_07275</name>
</gene>
<evidence type="ECO:0000256" key="1">
    <source>
        <dbReference type="ARBA" id="ARBA00023125"/>
    </source>
</evidence>
<dbReference type="Gene3D" id="3.10.105.10">
    <property type="entry name" value="Dipeptide-binding Protein, Domain 3"/>
    <property type="match status" value="1"/>
</dbReference>
<dbReference type="GO" id="GO:1904680">
    <property type="term" value="F:peptide transmembrane transporter activity"/>
    <property type="evidence" value="ECO:0007669"/>
    <property type="project" value="TreeGrafter"/>
</dbReference>
<protein>
    <submittedName>
        <fullName evidence="4">SgrR family transcriptional regulator</fullName>
    </submittedName>
</protein>
<dbReference type="Pfam" id="PF00496">
    <property type="entry name" value="SBP_bac_5"/>
    <property type="match status" value="1"/>
</dbReference>
<keyword evidence="1" id="KW-0238">DNA-binding</keyword>
<comment type="caution">
    <text evidence="4">The sequence shown here is derived from an EMBL/GenBank/DDBJ whole genome shotgun (WGS) entry which is preliminary data.</text>
</comment>
<evidence type="ECO:0000313" key="5">
    <source>
        <dbReference type="Proteomes" id="UP000316330"/>
    </source>
</evidence>
<dbReference type="CDD" id="cd08507">
    <property type="entry name" value="PBP2_SgrR_like"/>
    <property type="match status" value="1"/>
</dbReference>
<reference evidence="4 5" key="1">
    <citation type="submission" date="2019-07" db="EMBL/GenBank/DDBJ databases">
        <authorList>
            <person name="Kim J."/>
        </authorList>
    </citation>
    <scope>NUCLEOTIDE SEQUENCE [LARGE SCALE GENOMIC DNA]</scope>
    <source>
        <strain evidence="4 5">G13</strain>
    </source>
</reference>